<dbReference type="Proteomes" id="UP000019241">
    <property type="component" value="Unassembled WGS sequence"/>
</dbReference>
<dbReference type="PANTHER" id="PTHR48020">
    <property type="entry name" value="PROTON MYO-INOSITOL COTRANSPORTER"/>
    <property type="match status" value="1"/>
</dbReference>
<protein>
    <submittedName>
        <fullName evidence="9">Sugar transporter</fullName>
    </submittedName>
</protein>
<reference evidence="9 10" key="1">
    <citation type="submission" date="2012-12" db="EMBL/GenBank/DDBJ databases">
        <title>Novel taxa of Listeriaceae from agricultural environments in the United States.</title>
        <authorList>
            <person name="den Bakker H.C."/>
            <person name="Allred A."/>
            <person name="Warchocki S."/>
            <person name="Wright E.M."/>
            <person name="Burrell A."/>
            <person name="Nightingale K.K."/>
            <person name="Kephart D."/>
            <person name="Wiedmann M."/>
        </authorList>
    </citation>
    <scope>NUCLEOTIDE SEQUENCE [LARGE SCALE GENOMIC DNA]</scope>
    <source>
        <strain evidence="9 10">FSL S10-1203</strain>
    </source>
</reference>
<dbReference type="PROSITE" id="PS00216">
    <property type="entry name" value="SUGAR_TRANSPORT_1"/>
    <property type="match status" value="1"/>
</dbReference>
<feature type="transmembrane region" description="Helical" evidence="7">
    <location>
        <begin position="12"/>
        <end position="30"/>
    </location>
</feature>
<evidence type="ECO:0000256" key="7">
    <source>
        <dbReference type="SAM" id="Phobius"/>
    </source>
</evidence>
<dbReference type="GO" id="GO:0022857">
    <property type="term" value="F:transmembrane transporter activity"/>
    <property type="evidence" value="ECO:0007669"/>
    <property type="project" value="InterPro"/>
</dbReference>
<evidence type="ECO:0000256" key="6">
    <source>
        <dbReference type="ARBA" id="ARBA00023136"/>
    </source>
</evidence>
<evidence type="ECO:0000313" key="9">
    <source>
        <dbReference type="EMBL" id="EUJ60923.1"/>
    </source>
</evidence>
<comment type="similarity">
    <text evidence="2">Belongs to the major facilitator superfamily. Sugar transporter (TC 2.A.1.1) family.</text>
</comment>
<dbReference type="InterPro" id="IPR005829">
    <property type="entry name" value="Sugar_transporter_CS"/>
</dbReference>
<keyword evidence="9" id="KW-0762">Sugar transport</keyword>
<name>W7E0Z3_9LIST</name>
<feature type="transmembrane region" description="Helical" evidence="7">
    <location>
        <begin position="107"/>
        <end position="125"/>
    </location>
</feature>
<comment type="subcellular location">
    <subcellularLocation>
        <location evidence="1">Cell membrane</location>
        <topology evidence="1">Multi-pass membrane protein</topology>
    </subcellularLocation>
</comment>
<feature type="domain" description="Major facilitator superfamily (MFS) profile" evidence="8">
    <location>
        <begin position="14"/>
        <end position="129"/>
    </location>
</feature>
<dbReference type="InterPro" id="IPR050814">
    <property type="entry name" value="Myo-inositol_Transporter"/>
</dbReference>
<dbReference type="PANTHER" id="PTHR48020:SF12">
    <property type="entry name" value="PROTON MYO-INOSITOL COTRANSPORTER"/>
    <property type="match status" value="1"/>
</dbReference>
<keyword evidence="4 7" id="KW-0812">Transmembrane</keyword>
<dbReference type="Pfam" id="PF00083">
    <property type="entry name" value="Sugar_tr"/>
    <property type="match status" value="1"/>
</dbReference>
<organism evidence="9 10">
    <name type="scientific">Listeria fleischmannii FSL S10-1203</name>
    <dbReference type="NCBI Taxonomy" id="1265822"/>
    <lineage>
        <taxon>Bacteria</taxon>
        <taxon>Bacillati</taxon>
        <taxon>Bacillota</taxon>
        <taxon>Bacilli</taxon>
        <taxon>Bacillales</taxon>
        <taxon>Listeriaceae</taxon>
        <taxon>Listeria</taxon>
    </lineage>
</organism>
<sequence>MNLDTRSKRNLTIFALISTFGGLLFGYNTGVMNGALEFMRLPSELDLSPVTEGLVTSSVTFGAAFGALIGGKLSDSFGRKRVIFYLAIVFFLGSIGCAIAPNVPLMIMARLLLGLAVGGGICYCSNISS</sequence>
<feature type="transmembrane region" description="Helical" evidence="7">
    <location>
        <begin position="82"/>
        <end position="101"/>
    </location>
</feature>
<keyword evidence="3" id="KW-0813">Transport</keyword>
<evidence type="ECO:0000256" key="5">
    <source>
        <dbReference type="ARBA" id="ARBA00022989"/>
    </source>
</evidence>
<feature type="transmembrane region" description="Helical" evidence="7">
    <location>
        <begin position="50"/>
        <end position="70"/>
    </location>
</feature>
<evidence type="ECO:0000259" key="8">
    <source>
        <dbReference type="PROSITE" id="PS50850"/>
    </source>
</evidence>
<dbReference type="InterPro" id="IPR020846">
    <property type="entry name" value="MFS_dom"/>
</dbReference>
<evidence type="ECO:0000313" key="10">
    <source>
        <dbReference type="Proteomes" id="UP000019241"/>
    </source>
</evidence>
<dbReference type="PATRIC" id="fig|1265822.4.peg.942"/>
<evidence type="ECO:0000256" key="1">
    <source>
        <dbReference type="ARBA" id="ARBA00004651"/>
    </source>
</evidence>
<gene>
    <name evidence="9" type="ORF">MCOL2_04586</name>
</gene>
<evidence type="ECO:0000256" key="4">
    <source>
        <dbReference type="ARBA" id="ARBA00022692"/>
    </source>
</evidence>
<keyword evidence="5 7" id="KW-1133">Transmembrane helix</keyword>
<dbReference type="InterPro" id="IPR005828">
    <property type="entry name" value="MFS_sugar_transport-like"/>
</dbReference>
<accession>W7E0Z3</accession>
<proteinExistence type="inferred from homology"/>
<evidence type="ECO:0000256" key="2">
    <source>
        <dbReference type="ARBA" id="ARBA00010992"/>
    </source>
</evidence>
<dbReference type="AlphaFoldDB" id="W7E0Z3"/>
<keyword evidence="6 7" id="KW-0472">Membrane</keyword>
<dbReference type="PROSITE" id="PS50850">
    <property type="entry name" value="MFS"/>
    <property type="match status" value="1"/>
</dbReference>
<dbReference type="InterPro" id="IPR036259">
    <property type="entry name" value="MFS_trans_sf"/>
</dbReference>
<evidence type="ECO:0000256" key="3">
    <source>
        <dbReference type="ARBA" id="ARBA00022448"/>
    </source>
</evidence>
<dbReference type="Gene3D" id="1.20.1250.20">
    <property type="entry name" value="MFS general substrate transporter like domains"/>
    <property type="match status" value="1"/>
</dbReference>
<dbReference type="GO" id="GO:0005886">
    <property type="term" value="C:plasma membrane"/>
    <property type="evidence" value="ECO:0007669"/>
    <property type="project" value="UniProtKB-SubCell"/>
</dbReference>
<comment type="caution">
    <text evidence="9">The sequence shown here is derived from an EMBL/GenBank/DDBJ whole genome shotgun (WGS) entry which is preliminary data.</text>
</comment>
<dbReference type="SUPFAM" id="SSF103473">
    <property type="entry name" value="MFS general substrate transporter"/>
    <property type="match status" value="1"/>
</dbReference>
<dbReference type="EMBL" id="AODM01000013">
    <property type="protein sequence ID" value="EUJ60923.1"/>
    <property type="molecule type" value="Genomic_DNA"/>
</dbReference>